<evidence type="ECO:0000313" key="12">
    <source>
        <dbReference type="EnsemblMetazoa" id="XP_785934"/>
    </source>
</evidence>
<dbReference type="OMA" id="HWTRTAM"/>
<reference evidence="12" key="2">
    <citation type="submission" date="2021-01" db="UniProtKB">
        <authorList>
            <consortium name="EnsemblMetazoa"/>
        </authorList>
    </citation>
    <scope>IDENTIFICATION</scope>
</reference>
<evidence type="ECO:0000256" key="6">
    <source>
        <dbReference type="ARBA" id="ARBA00022792"/>
    </source>
</evidence>
<dbReference type="InParanoid" id="A0A7M7TGH6"/>
<dbReference type="InterPro" id="IPR023395">
    <property type="entry name" value="MCP_dom_sf"/>
</dbReference>
<keyword evidence="6" id="KW-0999">Mitochondrion inner membrane</keyword>
<dbReference type="Pfam" id="PF00153">
    <property type="entry name" value="Mito_carr"/>
    <property type="match status" value="3"/>
</dbReference>
<keyword evidence="4 10" id="KW-0812">Transmembrane</keyword>
<dbReference type="GO" id="GO:0022857">
    <property type="term" value="F:transmembrane transporter activity"/>
    <property type="evidence" value="ECO:0000318"/>
    <property type="project" value="GO_Central"/>
</dbReference>
<evidence type="ECO:0000256" key="10">
    <source>
        <dbReference type="PROSITE-ProRule" id="PRU00282"/>
    </source>
</evidence>
<dbReference type="Gene3D" id="1.50.40.10">
    <property type="entry name" value="Mitochondrial carrier domain"/>
    <property type="match status" value="1"/>
</dbReference>
<evidence type="ECO:0000256" key="3">
    <source>
        <dbReference type="ARBA" id="ARBA00022448"/>
    </source>
</evidence>
<proteinExistence type="inferred from homology"/>
<dbReference type="AlphaFoldDB" id="A0A7M7TGH6"/>
<sequence>MGGGNMPESKGKAIFVDKKNEWTETGLRYAFAGISCMCAAFVTNPIDVTKIRMQLEGELNSANARSAYQQRYYKGIIRGALTIAKDEGIRGLYKGITPALVREASYSSIRIGAYEPIKHLFGATDPAHTPLYKKIASGATSGALGSWIATPTDLIRVRLQAEAKLEQGQQPRYRGFLHAFTDIAKAEGLRGLYRGTIPTVQRAMILTAAQVPTYDHTKHTMLNLGLMNEGLKLHIFSSMVAGFVAALATSPVDVIKTRVMNQKIKDLPVEQRAYKGSLDCLLKTVKSEGLYGLYKGFFPNWLRIGPHTIISFILFEQLRRLAGIDPI</sequence>
<comment type="subcellular location">
    <subcellularLocation>
        <location evidence="1">Mitochondrion inner membrane</location>
        <topology evidence="1">Multi-pass membrane protein</topology>
    </subcellularLocation>
</comment>
<dbReference type="InterPro" id="IPR018108">
    <property type="entry name" value="MCP_transmembrane"/>
</dbReference>
<evidence type="ECO:0000256" key="11">
    <source>
        <dbReference type="RuleBase" id="RU000488"/>
    </source>
</evidence>
<keyword evidence="3 11" id="KW-0813">Transport</keyword>
<dbReference type="GO" id="GO:0005743">
    <property type="term" value="C:mitochondrial inner membrane"/>
    <property type="evidence" value="ECO:0007669"/>
    <property type="project" value="UniProtKB-SubCell"/>
</dbReference>
<protein>
    <submittedName>
        <fullName evidence="12">Uncharacterized protein</fullName>
    </submittedName>
</protein>
<dbReference type="PANTHER" id="PTHR45618">
    <property type="entry name" value="MITOCHONDRIAL DICARBOXYLATE CARRIER-RELATED"/>
    <property type="match status" value="1"/>
</dbReference>
<comment type="similarity">
    <text evidence="2 11">Belongs to the mitochondrial carrier (TC 2.A.29) family.</text>
</comment>
<dbReference type="PRINTS" id="PR00926">
    <property type="entry name" value="MITOCARRIER"/>
</dbReference>
<evidence type="ECO:0000256" key="1">
    <source>
        <dbReference type="ARBA" id="ARBA00004448"/>
    </source>
</evidence>
<dbReference type="GeneID" id="580807"/>
<evidence type="ECO:0000256" key="5">
    <source>
        <dbReference type="ARBA" id="ARBA00022737"/>
    </source>
</evidence>
<reference evidence="13" key="1">
    <citation type="submission" date="2015-02" db="EMBL/GenBank/DDBJ databases">
        <title>Genome sequencing for Strongylocentrotus purpuratus.</title>
        <authorList>
            <person name="Murali S."/>
            <person name="Liu Y."/>
            <person name="Vee V."/>
            <person name="English A."/>
            <person name="Wang M."/>
            <person name="Skinner E."/>
            <person name="Han Y."/>
            <person name="Muzny D.M."/>
            <person name="Worley K.C."/>
            <person name="Gibbs R.A."/>
        </authorList>
    </citation>
    <scope>NUCLEOTIDE SEQUENCE</scope>
</reference>
<accession>A0A7M7TGH6</accession>
<dbReference type="EnsemblMetazoa" id="XM_780841">
    <property type="protein sequence ID" value="XP_785934"/>
    <property type="gene ID" value="LOC580807"/>
</dbReference>
<evidence type="ECO:0000313" key="13">
    <source>
        <dbReference type="Proteomes" id="UP000007110"/>
    </source>
</evidence>
<keyword evidence="5" id="KW-0677">Repeat</keyword>
<dbReference type="FunFam" id="1.50.40.10:FF:000062">
    <property type="entry name" value="mitochondrial uncoupling protein 3"/>
    <property type="match status" value="1"/>
</dbReference>
<dbReference type="RefSeq" id="XP_785934.4">
    <property type="nucleotide sequence ID" value="XM_780841.5"/>
</dbReference>
<dbReference type="OrthoDB" id="756301at2759"/>
<dbReference type="Proteomes" id="UP000007110">
    <property type="component" value="Unassembled WGS sequence"/>
</dbReference>
<keyword evidence="8" id="KW-0496">Mitochondrion</keyword>
<dbReference type="InterPro" id="IPR050391">
    <property type="entry name" value="Mito_Metabolite_Transporter"/>
</dbReference>
<feature type="repeat" description="Solcar" evidence="10">
    <location>
        <begin position="129"/>
        <end position="220"/>
    </location>
</feature>
<evidence type="ECO:0000256" key="8">
    <source>
        <dbReference type="ARBA" id="ARBA00023128"/>
    </source>
</evidence>
<evidence type="ECO:0000256" key="9">
    <source>
        <dbReference type="ARBA" id="ARBA00023136"/>
    </source>
</evidence>
<evidence type="ECO:0000256" key="4">
    <source>
        <dbReference type="ARBA" id="ARBA00022692"/>
    </source>
</evidence>
<feature type="repeat" description="Solcar" evidence="10">
    <location>
        <begin position="229"/>
        <end position="321"/>
    </location>
</feature>
<organism evidence="12 13">
    <name type="scientific">Strongylocentrotus purpuratus</name>
    <name type="common">Purple sea urchin</name>
    <dbReference type="NCBI Taxonomy" id="7668"/>
    <lineage>
        <taxon>Eukaryota</taxon>
        <taxon>Metazoa</taxon>
        <taxon>Echinodermata</taxon>
        <taxon>Eleutherozoa</taxon>
        <taxon>Echinozoa</taxon>
        <taxon>Echinoidea</taxon>
        <taxon>Euechinoidea</taxon>
        <taxon>Echinacea</taxon>
        <taxon>Camarodonta</taxon>
        <taxon>Echinidea</taxon>
        <taxon>Strongylocentrotidae</taxon>
        <taxon>Strongylocentrotus</taxon>
    </lineage>
</organism>
<keyword evidence="9 10" id="KW-0472">Membrane</keyword>
<dbReference type="InterPro" id="IPR002067">
    <property type="entry name" value="MCP"/>
</dbReference>
<feature type="repeat" description="Solcar" evidence="10">
    <location>
        <begin position="23"/>
        <end position="120"/>
    </location>
</feature>
<name>A0A7M7TGH6_STRPU</name>
<keyword evidence="7" id="KW-1133">Transmembrane helix</keyword>
<dbReference type="SUPFAM" id="SSF103506">
    <property type="entry name" value="Mitochondrial carrier"/>
    <property type="match status" value="1"/>
</dbReference>
<keyword evidence="13" id="KW-1185">Reference proteome</keyword>
<evidence type="ECO:0000256" key="2">
    <source>
        <dbReference type="ARBA" id="ARBA00006375"/>
    </source>
</evidence>
<dbReference type="PROSITE" id="PS50920">
    <property type="entry name" value="SOLCAR"/>
    <property type="match status" value="3"/>
</dbReference>
<evidence type="ECO:0000256" key="7">
    <source>
        <dbReference type="ARBA" id="ARBA00022989"/>
    </source>
</evidence>
<dbReference type="KEGG" id="spu:580807"/>